<protein>
    <submittedName>
        <fullName evidence="2">D-alanyl-D-alanine carboxypeptidase family protein</fullName>
    </submittedName>
</protein>
<dbReference type="Gene3D" id="3.30.1380.10">
    <property type="match status" value="1"/>
</dbReference>
<evidence type="ECO:0000313" key="3">
    <source>
        <dbReference type="Proteomes" id="UP001597362"/>
    </source>
</evidence>
<reference evidence="3" key="1">
    <citation type="journal article" date="2019" name="Int. J. Syst. Evol. Microbiol.">
        <title>The Global Catalogue of Microorganisms (GCM) 10K type strain sequencing project: providing services to taxonomists for standard genome sequencing and annotation.</title>
        <authorList>
            <consortium name="The Broad Institute Genomics Platform"/>
            <consortium name="The Broad Institute Genome Sequencing Center for Infectious Disease"/>
            <person name="Wu L."/>
            <person name="Ma J."/>
        </authorList>
    </citation>
    <scope>NUCLEOTIDE SEQUENCE [LARGE SCALE GENOMIC DNA]</scope>
    <source>
        <strain evidence="3">GH52</strain>
    </source>
</reference>
<keyword evidence="3" id="KW-1185">Reference proteome</keyword>
<proteinExistence type="predicted"/>
<dbReference type="Proteomes" id="UP001597362">
    <property type="component" value="Unassembled WGS sequence"/>
</dbReference>
<dbReference type="SUPFAM" id="SSF55166">
    <property type="entry name" value="Hedgehog/DD-peptidase"/>
    <property type="match status" value="1"/>
</dbReference>
<dbReference type="InterPro" id="IPR052179">
    <property type="entry name" value="DD-CPase-like"/>
</dbReference>
<dbReference type="Pfam" id="PF02557">
    <property type="entry name" value="VanY"/>
    <property type="match status" value="1"/>
</dbReference>
<keyword evidence="2" id="KW-0378">Hydrolase</keyword>
<accession>A0ABW4YKT6</accession>
<sequence>MSITMEYLDANKDFTAIQLDRSAIYRGELILINSEFPLRTARTDLIRVPKRLIHPVESARTAMYVDRTCMRQLQALLTACRARGNILLVSGYRSNTEQHMLYETTMKERGEQFTKSFVAKPNESEHQSGLAVDVGENSGDIDFICPTFSDRGASGDFKKLAAQFGFIQRYTASKSNITKIANEPWHYRYVGYPHAAIMEQEQLCLEEYISYVKNYEVNGRHLFFEQEDCVYEIYYAAATERTTIIPITNPEYFTVSGNNVDGFIITTVHPKHG</sequence>
<dbReference type="InterPro" id="IPR003709">
    <property type="entry name" value="VanY-like_core_dom"/>
</dbReference>
<comment type="caution">
    <text evidence="2">The sequence shown here is derived from an EMBL/GenBank/DDBJ whole genome shotgun (WGS) entry which is preliminary data.</text>
</comment>
<dbReference type="GO" id="GO:0004180">
    <property type="term" value="F:carboxypeptidase activity"/>
    <property type="evidence" value="ECO:0007669"/>
    <property type="project" value="UniProtKB-KW"/>
</dbReference>
<name>A0ABW4YKT6_9BACL</name>
<evidence type="ECO:0000313" key="2">
    <source>
        <dbReference type="EMBL" id="MFD2116259.1"/>
    </source>
</evidence>
<organism evidence="2 3">
    <name type="scientific">Paenibacillus yanchengensis</name>
    <dbReference type="NCBI Taxonomy" id="2035833"/>
    <lineage>
        <taxon>Bacteria</taxon>
        <taxon>Bacillati</taxon>
        <taxon>Bacillota</taxon>
        <taxon>Bacilli</taxon>
        <taxon>Bacillales</taxon>
        <taxon>Paenibacillaceae</taxon>
        <taxon>Paenibacillus</taxon>
    </lineage>
</organism>
<dbReference type="InterPro" id="IPR009045">
    <property type="entry name" value="Zn_M74/Hedgehog-like"/>
</dbReference>
<dbReference type="PANTHER" id="PTHR34385:SF1">
    <property type="entry name" value="PEPTIDOGLYCAN L-ALANYL-D-GLUTAMATE ENDOPEPTIDASE CWLK"/>
    <property type="match status" value="1"/>
</dbReference>
<dbReference type="Gene3D" id="3.30.200.180">
    <property type="match status" value="1"/>
</dbReference>
<dbReference type="EMBL" id="JBHUHO010000030">
    <property type="protein sequence ID" value="MFD2116259.1"/>
    <property type="molecule type" value="Genomic_DNA"/>
</dbReference>
<keyword evidence="2" id="KW-0121">Carboxypeptidase</keyword>
<evidence type="ECO:0000259" key="1">
    <source>
        <dbReference type="Pfam" id="PF02557"/>
    </source>
</evidence>
<feature type="domain" description="D-alanyl-D-alanine carboxypeptidase-like core" evidence="1">
    <location>
        <begin position="64"/>
        <end position="191"/>
    </location>
</feature>
<dbReference type="PANTHER" id="PTHR34385">
    <property type="entry name" value="D-ALANYL-D-ALANINE CARBOXYPEPTIDASE"/>
    <property type="match status" value="1"/>
</dbReference>
<dbReference type="RefSeq" id="WP_377772256.1">
    <property type="nucleotide sequence ID" value="NZ_JBHUHO010000030.1"/>
</dbReference>
<keyword evidence="2" id="KW-0645">Protease</keyword>
<gene>
    <name evidence="2" type="ORF">ACFSJH_11055</name>
</gene>